<dbReference type="HOGENOM" id="CLU_686907_0_0_1"/>
<organism evidence="2 3">
    <name type="scientific">Drechslerella stenobrocha 248</name>
    <dbReference type="NCBI Taxonomy" id="1043628"/>
    <lineage>
        <taxon>Eukaryota</taxon>
        <taxon>Fungi</taxon>
        <taxon>Dikarya</taxon>
        <taxon>Ascomycota</taxon>
        <taxon>Pezizomycotina</taxon>
        <taxon>Orbiliomycetes</taxon>
        <taxon>Orbiliales</taxon>
        <taxon>Orbiliaceae</taxon>
        <taxon>Drechslerella</taxon>
    </lineage>
</organism>
<keyword evidence="3" id="KW-1185">Reference proteome</keyword>
<feature type="region of interest" description="Disordered" evidence="1">
    <location>
        <begin position="204"/>
        <end position="285"/>
    </location>
</feature>
<dbReference type="AlphaFoldDB" id="W7HT96"/>
<gene>
    <name evidence="2" type="ORF">DRE_04287</name>
</gene>
<evidence type="ECO:0000313" key="2">
    <source>
        <dbReference type="EMBL" id="EWC46564.1"/>
    </source>
</evidence>
<dbReference type="Proteomes" id="UP000024837">
    <property type="component" value="Unassembled WGS sequence"/>
</dbReference>
<dbReference type="Gene3D" id="3.40.50.880">
    <property type="match status" value="1"/>
</dbReference>
<evidence type="ECO:0000313" key="3">
    <source>
        <dbReference type="Proteomes" id="UP000024837"/>
    </source>
</evidence>
<dbReference type="PANTHER" id="PTHR43068:SF1">
    <property type="entry name" value="SLR1854 PROTEIN"/>
    <property type="match status" value="1"/>
</dbReference>
<dbReference type="InterPro" id="IPR029062">
    <property type="entry name" value="Class_I_gatase-like"/>
</dbReference>
<feature type="compositionally biased region" description="Basic and acidic residues" evidence="1">
    <location>
        <begin position="207"/>
        <end position="236"/>
    </location>
</feature>
<proteinExistence type="predicted"/>
<dbReference type="PANTHER" id="PTHR43068">
    <property type="entry name" value="SLR1854 PROTEIN"/>
    <property type="match status" value="1"/>
</dbReference>
<dbReference type="OrthoDB" id="543156at2759"/>
<feature type="compositionally biased region" description="Basic and acidic residues" evidence="1">
    <location>
        <begin position="269"/>
        <end position="282"/>
    </location>
</feature>
<sequence length="397" mass="44546">MFPQDDSFTPPRILILCPDKALDPYTASESWFTFKEAGCVIEFATENGDIPKADQRLLERSAFRDLMNASADAVEKFFAMAGSDEYLNPRAWSAPDFTLLQYDAVYMTTGFDTRLRQFVESESLHRLLAAYFPLTKRRQLVQRSATISDKLKRRSMMVHEEHGLPSVITEKHKDGLDNLEGPRKVLGAIGKGIMALSKSMVVDDLTPEERSSAERECMSRTEAAEEARKKEQDEKLHRRTSSIGMSRFKAATPKLQRSATTGSFFKSTKGKETSHKGSRDPDTAPALRSVLHGVETTTVPAWLENLGTTVSAIHGFKNMFRTYNKSTQEQVVDALGDPTLYHAGPPNRKTFTHTARTHHYISGRYPPDTRASSMHVLEEIVIARKEWGKSAVAQDIV</sequence>
<protein>
    <submittedName>
        <fullName evidence="2">Uncharacterized protein</fullName>
    </submittedName>
</protein>
<reference evidence="2 3" key="1">
    <citation type="submission" date="2013-05" db="EMBL/GenBank/DDBJ databases">
        <title>Drechslerella stenobrocha genome reveals carnivorous origination and mechanical trapping mechanism of predatory fungi.</title>
        <authorList>
            <person name="Liu X."/>
            <person name="Zhang W."/>
            <person name="Liu K."/>
        </authorList>
    </citation>
    <scope>NUCLEOTIDE SEQUENCE [LARGE SCALE GENOMIC DNA]</scope>
    <source>
        <strain evidence="2 3">248</strain>
    </source>
</reference>
<dbReference type="Pfam" id="PF17124">
    <property type="entry name" value="ThiJ_like"/>
    <property type="match status" value="1"/>
</dbReference>
<evidence type="ECO:0000256" key="1">
    <source>
        <dbReference type="SAM" id="MobiDB-lite"/>
    </source>
</evidence>
<dbReference type="EMBL" id="KI966417">
    <property type="protein sequence ID" value="EWC46564.1"/>
    <property type="molecule type" value="Genomic_DNA"/>
</dbReference>
<accession>W7HT96</accession>
<feature type="compositionally biased region" description="Polar residues" evidence="1">
    <location>
        <begin position="255"/>
        <end position="266"/>
    </location>
</feature>
<dbReference type="InterPro" id="IPR032633">
    <property type="entry name" value="ThiJ-like"/>
</dbReference>
<name>W7HT96_9PEZI</name>